<dbReference type="Gene3D" id="3.40.50.300">
    <property type="entry name" value="P-loop containing nucleotide triphosphate hydrolases"/>
    <property type="match status" value="1"/>
</dbReference>
<dbReference type="InterPro" id="IPR027417">
    <property type="entry name" value="P-loop_NTPase"/>
</dbReference>
<sequence>MSKRIITINRMYGSNGRRIGRKLAQELGIHFYDKELILLASEKRGIDIPYEELVKIDETRASSWRYPVDDQYQMEPKYRHDPLNDVLFAAEKEVIQEIAQKEDCVIVGRCANDILEGQCRSVYIYAPLEKRIETVVERAKTDEKTARALIKKMDKQRRIFYNYYTDKKWNDMEQYDLCIDSSKFTDEEIVTMLASMYAHIS</sequence>
<keyword evidence="2" id="KW-1185">Reference proteome</keyword>
<name>A0ABS7L3I3_9FIRM</name>
<dbReference type="EMBL" id="VIRV01000001">
    <property type="protein sequence ID" value="MBY0757596.1"/>
    <property type="molecule type" value="Genomic_DNA"/>
</dbReference>
<evidence type="ECO:0000313" key="2">
    <source>
        <dbReference type="Proteomes" id="UP000779049"/>
    </source>
</evidence>
<reference evidence="1 2" key="1">
    <citation type="journal article" date="2020" name="New Microbes New Infect">
        <title>Sellimonas caecigallum sp. nov., description and genome sequence of a new member of the Sellimonas genus isolated from the cecum of feral chicken.</title>
        <authorList>
            <person name="Wongkuna S."/>
            <person name="Ghimire S."/>
            <person name="Antony L."/>
            <person name="Chankhamhaengdecha S."/>
            <person name="Janvilisri T."/>
            <person name="Scaria J."/>
        </authorList>
    </citation>
    <scope>NUCLEOTIDE SEQUENCE [LARGE SCALE GENOMIC DNA]</scope>
    <source>
        <strain evidence="1 2">SW451</strain>
    </source>
</reference>
<comment type="caution">
    <text evidence="1">The sequence shown here is derived from an EMBL/GenBank/DDBJ whole genome shotgun (WGS) entry which is preliminary data.</text>
</comment>
<evidence type="ECO:0000313" key="1">
    <source>
        <dbReference type="EMBL" id="MBY0757596.1"/>
    </source>
</evidence>
<dbReference type="RefSeq" id="WP_087199566.1">
    <property type="nucleotide sequence ID" value="NZ_CP173660.1"/>
</dbReference>
<dbReference type="Proteomes" id="UP000779049">
    <property type="component" value="Unassembled WGS sequence"/>
</dbReference>
<gene>
    <name evidence="1" type="ORF">FLB61_00490</name>
</gene>
<accession>A0ABS7L3I3</accession>
<protein>
    <submittedName>
        <fullName evidence="1">Cytidylate kinase-like family protein</fullName>
    </submittedName>
</protein>
<proteinExistence type="predicted"/>
<dbReference type="SUPFAM" id="SSF52540">
    <property type="entry name" value="P-loop containing nucleoside triphosphate hydrolases"/>
    <property type="match status" value="1"/>
</dbReference>
<organism evidence="1 2">
    <name type="scientific">Sellimonas caecigallum</name>
    <dbReference type="NCBI Taxonomy" id="2592333"/>
    <lineage>
        <taxon>Bacteria</taxon>
        <taxon>Bacillati</taxon>
        <taxon>Bacillota</taxon>
        <taxon>Clostridia</taxon>
        <taxon>Lachnospirales</taxon>
        <taxon>Lachnospiraceae</taxon>
        <taxon>Sellimonas</taxon>
    </lineage>
</organism>
<dbReference type="Pfam" id="PF13189">
    <property type="entry name" value="Cytidylate_kin2"/>
    <property type="match status" value="1"/>
</dbReference>